<evidence type="ECO:0000313" key="3">
    <source>
        <dbReference type="Proteomes" id="UP000270094"/>
    </source>
</evidence>
<gene>
    <name evidence="2" type="ORF">SVUK_LOCUS10753</name>
</gene>
<sequence length="88" mass="10156">MILELTFISLSNLAKSNKPIQQKRRARERKRAKHWIEDEFLQGGAGAQEEKIGSKEKEKEKEKKKLEDGAMPVMETQQTTGSDKKKKK</sequence>
<dbReference type="EMBL" id="UYYB01095792">
    <property type="protein sequence ID" value="VDM75755.1"/>
    <property type="molecule type" value="Genomic_DNA"/>
</dbReference>
<proteinExistence type="predicted"/>
<evidence type="ECO:0000313" key="2">
    <source>
        <dbReference type="EMBL" id="VDM75755.1"/>
    </source>
</evidence>
<feature type="region of interest" description="Disordered" evidence="1">
    <location>
        <begin position="16"/>
        <end position="88"/>
    </location>
</feature>
<reference evidence="2 3" key="1">
    <citation type="submission" date="2018-11" db="EMBL/GenBank/DDBJ databases">
        <authorList>
            <consortium name="Pathogen Informatics"/>
        </authorList>
    </citation>
    <scope>NUCLEOTIDE SEQUENCE [LARGE SCALE GENOMIC DNA]</scope>
</reference>
<organism evidence="2 3">
    <name type="scientific">Strongylus vulgaris</name>
    <name type="common">Blood worm</name>
    <dbReference type="NCBI Taxonomy" id="40348"/>
    <lineage>
        <taxon>Eukaryota</taxon>
        <taxon>Metazoa</taxon>
        <taxon>Ecdysozoa</taxon>
        <taxon>Nematoda</taxon>
        <taxon>Chromadorea</taxon>
        <taxon>Rhabditida</taxon>
        <taxon>Rhabditina</taxon>
        <taxon>Rhabditomorpha</taxon>
        <taxon>Strongyloidea</taxon>
        <taxon>Strongylidae</taxon>
        <taxon>Strongylus</taxon>
    </lineage>
</organism>
<name>A0A3P7KZ57_STRVU</name>
<protein>
    <submittedName>
        <fullName evidence="2">Uncharacterized protein</fullName>
    </submittedName>
</protein>
<feature type="compositionally biased region" description="Basic residues" evidence="1">
    <location>
        <begin position="21"/>
        <end position="33"/>
    </location>
</feature>
<evidence type="ECO:0000256" key="1">
    <source>
        <dbReference type="SAM" id="MobiDB-lite"/>
    </source>
</evidence>
<accession>A0A3P7KZ57</accession>
<feature type="compositionally biased region" description="Basic and acidic residues" evidence="1">
    <location>
        <begin position="48"/>
        <end position="68"/>
    </location>
</feature>
<keyword evidence="3" id="KW-1185">Reference proteome</keyword>
<dbReference type="Proteomes" id="UP000270094">
    <property type="component" value="Unassembled WGS sequence"/>
</dbReference>
<dbReference type="AlphaFoldDB" id="A0A3P7KZ57"/>